<dbReference type="SUPFAM" id="SSF46785">
    <property type="entry name" value="Winged helix' DNA-binding domain"/>
    <property type="match status" value="1"/>
</dbReference>
<organism evidence="2 3">
    <name type="scientific">Frondihabitans peucedani</name>
    <dbReference type="NCBI Taxonomy" id="598626"/>
    <lineage>
        <taxon>Bacteria</taxon>
        <taxon>Bacillati</taxon>
        <taxon>Actinomycetota</taxon>
        <taxon>Actinomycetes</taxon>
        <taxon>Micrococcales</taxon>
        <taxon>Microbacteriaceae</taxon>
        <taxon>Frondihabitans</taxon>
    </lineage>
</organism>
<evidence type="ECO:0000313" key="3">
    <source>
        <dbReference type="Proteomes" id="UP001501594"/>
    </source>
</evidence>
<dbReference type="InterPro" id="IPR000835">
    <property type="entry name" value="HTH_MarR-typ"/>
</dbReference>
<dbReference type="EMBL" id="BAABAU010000001">
    <property type="protein sequence ID" value="GAA4266312.1"/>
    <property type="molecule type" value="Genomic_DNA"/>
</dbReference>
<dbReference type="Proteomes" id="UP001501594">
    <property type="component" value="Unassembled WGS sequence"/>
</dbReference>
<accession>A0ABP8E2B5</accession>
<dbReference type="PANTHER" id="PTHR33164">
    <property type="entry name" value="TRANSCRIPTIONAL REGULATOR, MARR FAMILY"/>
    <property type="match status" value="1"/>
</dbReference>
<dbReference type="InterPro" id="IPR039422">
    <property type="entry name" value="MarR/SlyA-like"/>
</dbReference>
<dbReference type="PROSITE" id="PS50995">
    <property type="entry name" value="HTH_MARR_2"/>
    <property type="match status" value="1"/>
</dbReference>
<proteinExistence type="predicted"/>
<dbReference type="SMART" id="SM00347">
    <property type="entry name" value="HTH_MARR"/>
    <property type="match status" value="1"/>
</dbReference>
<reference evidence="3" key="1">
    <citation type="journal article" date="2019" name="Int. J. Syst. Evol. Microbiol.">
        <title>The Global Catalogue of Microorganisms (GCM) 10K type strain sequencing project: providing services to taxonomists for standard genome sequencing and annotation.</title>
        <authorList>
            <consortium name="The Broad Institute Genomics Platform"/>
            <consortium name="The Broad Institute Genome Sequencing Center for Infectious Disease"/>
            <person name="Wu L."/>
            <person name="Ma J."/>
        </authorList>
    </citation>
    <scope>NUCLEOTIDE SEQUENCE [LARGE SCALE GENOMIC DNA]</scope>
    <source>
        <strain evidence="3">JCM 17442</strain>
    </source>
</reference>
<dbReference type="Gene3D" id="1.10.10.10">
    <property type="entry name" value="Winged helix-like DNA-binding domain superfamily/Winged helix DNA-binding domain"/>
    <property type="match status" value="1"/>
</dbReference>
<protein>
    <recommendedName>
        <fullName evidence="1">HTH marR-type domain-containing protein</fullName>
    </recommendedName>
</protein>
<dbReference type="PANTHER" id="PTHR33164:SF43">
    <property type="entry name" value="HTH-TYPE TRANSCRIPTIONAL REPRESSOR YETL"/>
    <property type="match status" value="1"/>
</dbReference>
<dbReference type="InterPro" id="IPR036390">
    <property type="entry name" value="WH_DNA-bd_sf"/>
</dbReference>
<gene>
    <name evidence="2" type="ORF">GCM10022256_19240</name>
</gene>
<keyword evidence="3" id="KW-1185">Reference proteome</keyword>
<evidence type="ECO:0000313" key="2">
    <source>
        <dbReference type="EMBL" id="GAA4266312.1"/>
    </source>
</evidence>
<dbReference type="Pfam" id="PF12802">
    <property type="entry name" value="MarR_2"/>
    <property type="match status" value="1"/>
</dbReference>
<dbReference type="RefSeq" id="WP_344795421.1">
    <property type="nucleotide sequence ID" value="NZ_BAABAU010000001.1"/>
</dbReference>
<evidence type="ECO:0000259" key="1">
    <source>
        <dbReference type="PROSITE" id="PS50995"/>
    </source>
</evidence>
<dbReference type="InterPro" id="IPR036388">
    <property type="entry name" value="WH-like_DNA-bd_sf"/>
</dbReference>
<sequence length="151" mass="15524">MDDDGTTGLDSVLGWNAVKVARIIGSQITAGMAELDMSLVQFGVLSCLADGAHLTSAEIARAVFVRPQTMSDVLDGMERRGLIQRVGVRVRGRKNPAAITPAGQAALDTAQAVALATNDLSALGLDASQSAQLNALLVTVIRGAEAAGPID</sequence>
<name>A0ABP8E2B5_9MICO</name>
<comment type="caution">
    <text evidence="2">The sequence shown here is derived from an EMBL/GenBank/DDBJ whole genome shotgun (WGS) entry which is preliminary data.</text>
</comment>
<feature type="domain" description="HTH marR-type" evidence="1">
    <location>
        <begin position="10"/>
        <end position="142"/>
    </location>
</feature>